<reference evidence="8 9" key="1">
    <citation type="submission" date="2024-02" db="EMBL/GenBank/DDBJ databases">
        <title>A novel Wenzhouxiangellaceae bacterium, isolated from coastal sediments.</title>
        <authorList>
            <person name="Du Z.-J."/>
            <person name="Ye Y.-Q."/>
            <person name="Zhang X.-Y."/>
        </authorList>
    </citation>
    <scope>NUCLEOTIDE SEQUENCE [LARGE SCALE GENOMIC DNA]</scope>
    <source>
        <strain evidence="8 9">CH-27</strain>
    </source>
</reference>
<dbReference type="SUPFAM" id="SSF53850">
    <property type="entry name" value="Periplasmic binding protein-like II"/>
    <property type="match status" value="1"/>
</dbReference>
<keyword evidence="2 6" id="KW-0500">Molybdenum</keyword>
<dbReference type="EMBL" id="JAZHOG010000003">
    <property type="protein sequence ID" value="MEJ8567176.1"/>
    <property type="molecule type" value="Genomic_DNA"/>
</dbReference>
<accession>A0AAW9RI52</accession>
<dbReference type="Pfam" id="PF13531">
    <property type="entry name" value="SBP_bac_11"/>
    <property type="match status" value="1"/>
</dbReference>
<proteinExistence type="inferred from homology"/>
<dbReference type="CDD" id="cd13539">
    <property type="entry name" value="PBP2_AvModA"/>
    <property type="match status" value="1"/>
</dbReference>
<comment type="caution">
    <text evidence="8">The sequence shown here is derived from an EMBL/GenBank/DDBJ whole genome shotgun (WGS) entry which is preliminary data.</text>
</comment>
<protein>
    <submittedName>
        <fullName evidence="8">Molybdate ABC transporter substrate-binding protein</fullName>
    </submittedName>
</protein>
<evidence type="ECO:0000256" key="3">
    <source>
        <dbReference type="ARBA" id="ARBA00022723"/>
    </source>
</evidence>
<comment type="subunit">
    <text evidence="5">The complex is composed of two ATP-binding proteins (ModC), two transmembrane proteins (ModB) and a solute-binding protein (ModA).</text>
</comment>
<dbReference type="FunFam" id="3.40.190.10:FF:000035">
    <property type="entry name" value="Molybdate ABC transporter substrate-binding protein"/>
    <property type="match status" value="1"/>
</dbReference>
<evidence type="ECO:0000313" key="9">
    <source>
        <dbReference type="Proteomes" id="UP001359886"/>
    </source>
</evidence>
<keyword evidence="3 6" id="KW-0479">Metal-binding</keyword>
<feature type="chain" id="PRO_5043981839" evidence="7">
    <location>
        <begin position="23"/>
        <end position="252"/>
    </location>
</feature>
<feature type="binding site" evidence="6">
    <location>
        <position position="59"/>
    </location>
    <ligand>
        <name>molybdate</name>
        <dbReference type="ChEBI" id="CHEBI:36264"/>
    </ligand>
</feature>
<feature type="binding site" evidence="6">
    <location>
        <position position="168"/>
    </location>
    <ligand>
        <name>molybdate</name>
        <dbReference type="ChEBI" id="CHEBI:36264"/>
    </ligand>
</feature>
<dbReference type="NCBIfam" id="TIGR01256">
    <property type="entry name" value="modA"/>
    <property type="match status" value="1"/>
</dbReference>
<dbReference type="InterPro" id="IPR050682">
    <property type="entry name" value="ModA/WtpA"/>
</dbReference>
<dbReference type="GO" id="GO:1901359">
    <property type="term" value="F:tungstate binding"/>
    <property type="evidence" value="ECO:0007669"/>
    <property type="project" value="UniProtKB-ARBA"/>
</dbReference>
<dbReference type="GO" id="GO:0046872">
    <property type="term" value="F:metal ion binding"/>
    <property type="evidence" value="ECO:0007669"/>
    <property type="project" value="UniProtKB-KW"/>
</dbReference>
<name>A0AAW9RI52_9GAMM</name>
<gene>
    <name evidence="8" type="primary">modA</name>
    <name evidence="8" type="ORF">V3330_06015</name>
</gene>
<dbReference type="PANTHER" id="PTHR30632:SF14">
    <property type="entry name" value="TUNGSTATE_MOLYBDATE_CHROMATE-BINDING PROTEIN MODA"/>
    <property type="match status" value="1"/>
</dbReference>
<dbReference type="AlphaFoldDB" id="A0AAW9RI52"/>
<dbReference type="Proteomes" id="UP001359886">
    <property type="component" value="Unassembled WGS sequence"/>
</dbReference>
<evidence type="ECO:0000256" key="2">
    <source>
        <dbReference type="ARBA" id="ARBA00022505"/>
    </source>
</evidence>
<dbReference type="PANTHER" id="PTHR30632">
    <property type="entry name" value="MOLYBDATE-BINDING PERIPLASMIC PROTEIN"/>
    <property type="match status" value="1"/>
</dbReference>
<dbReference type="Gene3D" id="3.40.190.10">
    <property type="entry name" value="Periplasmic binding protein-like II"/>
    <property type="match status" value="2"/>
</dbReference>
<evidence type="ECO:0000256" key="6">
    <source>
        <dbReference type="PIRSR" id="PIRSR004846-1"/>
    </source>
</evidence>
<evidence type="ECO:0000256" key="5">
    <source>
        <dbReference type="ARBA" id="ARBA00062515"/>
    </source>
</evidence>
<dbReference type="InterPro" id="IPR005950">
    <property type="entry name" value="ModA"/>
</dbReference>
<keyword evidence="4 7" id="KW-0732">Signal</keyword>
<comment type="similarity">
    <text evidence="1">Belongs to the bacterial solute-binding protein ModA family.</text>
</comment>
<keyword evidence="9" id="KW-1185">Reference proteome</keyword>
<evidence type="ECO:0000256" key="4">
    <source>
        <dbReference type="ARBA" id="ARBA00022729"/>
    </source>
</evidence>
<feature type="signal peptide" evidence="7">
    <location>
        <begin position="1"/>
        <end position="22"/>
    </location>
</feature>
<sequence>MIRPFVAALVALLSVHAGNLRAAEVLVAVAANFIGAAEALQPMFERETGHRLVLITGSTGKLHAQISHGAPYEVLLSADAATPARLETEGQGVAGTRFTYALGRLALWSADPERITGDGGAVLTDPTIQHIAIANPELAPYGAAARETLRSLGLWESVQTRLVMGENVGQTQSFVATGAAEVGFVAYSAVLTDRARGGGSHWEVPASLYQPIRQDAILLRRGADNPAATDFLGFLASPAAVQSIRDHGYGVE</sequence>
<organism evidence="8 9">
    <name type="scientific">Elongatibacter sediminis</name>
    <dbReference type="NCBI Taxonomy" id="3119006"/>
    <lineage>
        <taxon>Bacteria</taxon>
        <taxon>Pseudomonadati</taxon>
        <taxon>Pseudomonadota</taxon>
        <taxon>Gammaproteobacteria</taxon>
        <taxon>Chromatiales</taxon>
        <taxon>Wenzhouxiangellaceae</taxon>
        <taxon>Elongatibacter</taxon>
    </lineage>
</organism>
<evidence type="ECO:0000256" key="1">
    <source>
        <dbReference type="ARBA" id="ARBA00009175"/>
    </source>
</evidence>
<dbReference type="InterPro" id="IPR044084">
    <property type="entry name" value="AvModA-like_subst-bd"/>
</dbReference>
<dbReference type="PIRSF" id="PIRSF004846">
    <property type="entry name" value="ModA"/>
    <property type="match status" value="1"/>
</dbReference>
<dbReference type="RefSeq" id="WP_354694491.1">
    <property type="nucleotide sequence ID" value="NZ_JAZHOG010000003.1"/>
</dbReference>
<evidence type="ECO:0000313" key="8">
    <source>
        <dbReference type="EMBL" id="MEJ8567176.1"/>
    </source>
</evidence>
<dbReference type="GO" id="GO:0030973">
    <property type="term" value="F:molybdate ion binding"/>
    <property type="evidence" value="ECO:0007669"/>
    <property type="project" value="InterPro"/>
</dbReference>
<evidence type="ECO:0000256" key="7">
    <source>
        <dbReference type="SAM" id="SignalP"/>
    </source>
</evidence>
<dbReference type="GO" id="GO:0015689">
    <property type="term" value="P:molybdate ion transport"/>
    <property type="evidence" value="ECO:0007669"/>
    <property type="project" value="InterPro"/>
</dbReference>